<dbReference type="PATRIC" id="fig|1604020.3.peg.2161"/>
<reference evidence="1 2" key="1">
    <citation type="submission" date="2015-01" db="EMBL/GenBank/DDBJ databases">
        <title>Lifestyle Evolution in Cyanobacterial Symbionts of Sponges.</title>
        <authorList>
            <person name="Burgsdorf I."/>
            <person name="Slaby B.M."/>
            <person name="Handley K.M."/>
            <person name="Haber M."/>
            <person name="Blom J."/>
            <person name="Marshall C.W."/>
            <person name="Gilbert J.A."/>
            <person name="Hentschel U."/>
            <person name="Steindler L."/>
        </authorList>
    </citation>
    <scope>NUCLEOTIDE SEQUENCE [LARGE SCALE GENOMIC DNA]</scope>
    <source>
        <strain evidence="1">SP3</strain>
    </source>
</reference>
<dbReference type="EMBL" id="JXQG01000077">
    <property type="protein sequence ID" value="KKZ10804.1"/>
    <property type="molecule type" value="Genomic_DNA"/>
</dbReference>
<evidence type="ECO:0000313" key="2">
    <source>
        <dbReference type="Proteomes" id="UP000035067"/>
    </source>
</evidence>
<proteinExistence type="predicted"/>
<evidence type="ECO:0000313" key="1">
    <source>
        <dbReference type="EMBL" id="KKZ10804.1"/>
    </source>
</evidence>
<gene>
    <name evidence="1" type="ORF">TE42_09520</name>
</gene>
<name>A0A0G2HK98_9SYNE</name>
<feature type="non-terminal residue" evidence="1">
    <location>
        <position position="39"/>
    </location>
</feature>
<dbReference type="AlphaFoldDB" id="A0A0G2HK98"/>
<comment type="caution">
    <text evidence="1">The sequence shown here is derived from an EMBL/GenBank/DDBJ whole genome shotgun (WGS) entry which is preliminary data.</text>
</comment>
<dbReference type="Proteomes" id="UP000035067">
    <property type="component" value="Unassembled WGS sequence"/>
</dbReference>
<sequence length="39" mass="4297">MSIAGLNHWFGSGQQRRQVLHNLHLTLNPGEMVLLSGPS</sequence>
<accession>A0A0G2HK98</accession>
<protein>
    <submittedName>
        <fullName evidence="1">ABC transporter</fullName>
    </submittedName>
</protein>
<organism evidence="1 2">
    <name type="scientific">Candidatus Synechococcus spongiarum SP3</name>
    <dbReference type="NCBI Taxonomy" id="1604020"/>
    <lineage>
        <taxon>Bacteria</taxon>
        <taxon>Bacillati</taxon>
        <taxon>Cyanobacteriota</taxon>
        <taxon>Cyanophyceae</taxon>
        <taxon>Synechococcales</taxon>
        <taxon>Synechococcaceae</taxon>
        <taxon>Synechococcus</taxon>
    </lineage>
</organism>